<dbReference type="AlphaFoldDB" id="A0A7C8Z264"/>
<protein>
    <submittedName>
        <fullName evidence="1">Uncharacterized protein</fullName>
    </submittedName>
</protein>
<accession>A0A7C8Z264</accession>
<reference evidence="1" key="2">
    <citation type="submission" date="2020-07" db="EMBL/GenBank/DDBJ databases">
        <authorList>
            <person name="Vera ALvarez R."/>
            <person name="Arias-Moreno D.M."/>
            <person name="Jimenez-Jacinto V."/>
            <person name="Jimenez-Bremont J.F."/>
            <person name="Swaminathan K."/>
            <person name="Moose S.P."/>
            <person name="Guerrero-Gonzalez M.L."/>
            <person name="Marino-Ramirez L."/>
            <person name="Landsman D."/>
            <person name="Rodriguez-Kessler M."/>
            <person name="Delgado-Sanchez P."/>
        </authorList>
    </citation>
    <scope>NUCLEOTIDE SEQUENCE</scope>
    <source>
        <tissue evidence="1">Cladode</tissue>
    </source>
</reference>
<name>A0A7C8Z264_OPUST</name>
<proteinExistence type="predicted"/>
<reference evidence="1" key="1">
    <citation type="journal article" date="2013" name="J. Plant Res.">
        <title>Effect of fungi and light on seed germination of three Opuntia species from semiarid lands of central Mexico.</title>
        <authorList>
            <person name="Delgado-Sanchez P."/>
            <person name="Jimenez-Bremont J.F."/>
            <person name="Guerrero-Gonzalez Mde L."/>
            <person name="Flores J."/>
        </authorList>
    </citation>
    <scope>NUCLEOTIDE SEQUENCE</scope>
    <source>
        <tissue evidence="1">Cladode</tissue>
    </source>
</reference>
<organism evidence="1">
    <name type="scientific">Opuntia streptacantha</name>
    <name type="common">Prickly pear cactus</name>
    <name type="synonym">Opuntia cardona</name>
    <dbReference type="NCBI Taxonomy" id="393608"/>
    <lineage>
        <taxon>Eukaryota</taxon>
        <taxon>Viridiplantae</taxon>
        <taxon>Streptophyta</taxon>
        <taxon>Embryophyta</taxon>
        <taxon>Tracheophyta</taxon>
        <taxon>Spermatophyta</taxon>
        <taxon>Magnoliopsida</taxon>
        <taxon>eudicotyledons</taxon>
        <taxon>Gunneridae</taxon>
        <taxon>Pentapetalae</taxon>
        <taxon>Caryophyllales</taxon>
        <taxon>Cactineae</taxon>
        <taxon>Cactaceae</taxon>
        <taxon>Opuntioideae</taxon>
        <taxon>Opuntia</taxon>
    </lineage>
</organism>
<sequence>MAYPTKIQQVGMEAFNHLDEIEVHNDHRSMAQTYYNRYQPQSNRTYVYCPREIVIDSFEAAQKYKGTMICEHHARKPQSFVYPPREPIVDSFQAAHKYNGVMISENQAKKPAMMTTRKVNNYRNYWSFM</sequence>
<dbReference type="EMBL" id="GISG01079159">
    <property type="protein sequence ID" value="MBA4631753.1"/>
    <property type="molecule type" value="Transcribed_RNA"/>
</dbReference>
<evidence type="ECO:0000313" key="1">
    <source>
        <dbReference type="EMBL" id="MBA4631753.1"/>
    </source>
</evidence>